<comment type="caution">
    <text evidence="7">The sequence shown here is derived from an EMBL/GenBank/DDBJ whole genome shotgun (WGS) entry which is preliminary data.</text>
</comment>
<dbReference type="STRING" id="443610.VE25_05430"/>
<keyword evidence="5" id="KW-0472">Membrane</keyword>
<accession>A0A0F5FV96</accession>
<dbReference type="SUPFAM" id="SSF53448">
    <property type="entry name" value="Nucleotide-diphospho-sugar transferases"/>
    <property type="match status" value="1"/>
</dbReference>
<dbReference type="PANTHER" id="PTHR43646">
    <property type="entry name" value="GLYCOSYLTRANSFERASE"/>
    <property type="match status" value="1"/>
</dbReference>
<dbReference type="RefSeq" id="WP_046107581.1">
    <property type="nucleotide sequence ID" value="NZ_JZEX01000058.1"/>
</dbReference>
<reference evidence="7 8" key="1">
    <citation type="submission" date="2015-03" db="EMBL/GenBank/DDBJ databases">
        <authorList>
            <person name="Hassan Y.I."/>
            <person name="Lepp D."/>
            <person name="Li X.-Z."/>
            <person name="Zhou T."/>
        </authorList>
    </citation>
    <scope>NUCLEOTIDE SEQUENCE [LARGE SCALE GENOMIC DNA]</scope>
    <source>
        <strain evidence="7 8">BD-c194</strain>
    </source>
</reference>
<dbReference type="GO" id="GO:0016757">
    <property type="term" value="F:glycosyltransferase activity"/>
    <property type="evidence" value="ECO:0007669"/>
    <property type="project" value="UniProtKB-KW"/>
</dbReference>
<dbReference type="InterPro" id="IPR001173">
    <property type="entry name" value="Glyco_trans_2-like"/>
</dbReference>
<feature type="domain" description="Glycosyltransferase 2-like" evidence="6">
    <location>
        <begin position="5"/>
        <end position="171"/>
    </location>
</feature>
<dbReference type="AlphaFoldDB" id="A0A0F5FV96"/>
<evidence type="ECO:0000259" key="6">
    <source>
        <dbReference type="Pfam" id="PF00535"/>
    </source>
</evidence>
<dbReference type="CDD" id="cd06423">
    <property type="entry name" value="CESA_like"/>
    <property type="match status" value="1"/>
</dbReference>
<evidence type="ECO:0000256" key="3">
    <source>
        <dbReference type="ARBA" id="ARBA00022676"/>
    </source>
</evidence>
<keyword evidence="4 7" id="KW-0808">Transferase</keyword>
<keyword evidence="2" id="KW-1003">Cell membrane</keyword>
<evidence type="ECO:0000256" key="1">
    <source>
        <dbReference type="ARBA" id="ARBA00004236"/>
    </source>
</evidence>
<protein>
    <submittedName>
        <fullName evidence="7">Glycosyl transferase family 2</fullName>
    </submittedName>
</protein>
<evidence type="ECO:0000256" key="4">
    <source>
        <dbReference type="ARBA" id="ARBA00022679"/>
    </source>
</evidence>
<proteinExistence type="predicted"/>
<keyword evidence="3" id="KW-0328">Glycosyltransferase</keyword>
<comment type="subcellular location">
    <subcellularLocation>
        <location evidence="1">Cell membrane</location>
    </subcellularLocation>
</comment>
<keyword evidence="8" id="KW-1185">Reference proteome</keyword>
<organism evidence="7 8">
    <name type="scientific">Devosia geojensis</name>
    <dbReference type="NCBI Taxonomy" id="443610"/>
    <lineage>
        <taxon>Bacteria</taxon>
        <taxon>Pseudomonadati</taxon>
        <taxon>Pseudomonadota</taxon>
        <taxon>Alphaproteobacteria</taxon>
        <taxon>Hyphomicrobiales</taxon>
        <taxon>Devosiaceae</taxon>
        <taxon>Devosia</taxon>
    </lineage>
</organism>
<dbReference type="OrthoDB" id="7265025at2"/>
<name>A0A0F5FV96_9HYPH</name>
<evidence type="ECO:0000256" key="2">
    <source>
        <dbReference type="ARBA" id="ARBA00022475"/>
    </source>
</evidence>
<sequence length="248" mass="27737">MKLAFVIPAYNEEALIGKCLESVIAEVARAGMREDVEIVVVNNASTDRTGIIARSYDGVRVVDEPKKGLVNARDAGFQASSGELVANIDSDTIVPAGWLDTVVSEFEKDRNLVALSGPYIYYDMSGWNRFLVGMFYGLTYLIYLLNRFVLRVGSVVQGGNFVFKRSAWEKVGGYDRSIQFFGEDTDVAVRLSKVGGVKWTFALKMKTSGRRLEKEGVFKTAGTYTLNFFWVTFRGKPATTEYNDVRRH</sequence>
<gene>
    <name evidence="7" type="ORF">VE25_05430</name>
</gene>
<dbReference type="EMBL" id="JZEX01000058">
    <property type="protein sequence ID" value="KKB12784.1"/>
    <property type="molecule type" value="Genomic_DNA"/>
</dbReference>
<dbReference type="Gene3D" id="3.90.550.10">
    <property type="entry name" value="Spore Coat Polysaccharide Biosynthesis Protein SpsA, Chain A"/>
    <property type="match status" value="1"/>
</dbReference>
<dbReference type="Pfam" id="PF00535">
    <property type="entry name" value="Glycos_transf_2"/>
    <property type="match status" value="1"/>
</dbReference>
<dbReference type="GO" id="GO:0005886">
    <property type="term" value="C:plasma membrane"/>
    <property type="evidence" value="ECO:0007669"/>
    <property type="project" value="UniProtKB-SubCell"/>
</dbReference>
<dbReference type="InterPro" id="IPR029044">
    <property type="entry name" value="Nucleotide-diphossugar_trans"/>
</dbReference>
<dbReference type="Proteomes" id="UP000033632">
    <property type="component" value="Unassembled WGS sequence"/>
</dbReference>
<evidence type="ECO:0000313" key="8">
    <source>
        <dbReference type="Proteomes" id="UP000033632"/>
    </source>
</evidence>
<dbReference type="PATRIC" id="fig|443610.3.peg.3638"/>
<dbReference type="PANTHER" id="PTHR43646:SF2">
    <property type="entry name" value="GLYCOSYLTRANSFERASE 2-LIKE DOMAIN-CONTAINING PROTEIN"/>
    <property type="match status" value="1"/>
</dbReference>
<evidence type="ECO:0000256" key="5">
    <source>
        <dbReference type="ARBA" id="ARBA00023136"/>
    </source>
</evidence>
<evidence type="ECO:0000313" key="7">
    <source>
        <dbReference type="EMBL" id="KKB12784.1"/>
    </source>
</evidence>